<dbReference type="EMBL" id="AFRT01001459">
    <property type="protein sequence ID" value="ELU40323.1"/>
    <property type="molecule type" value="Genomic_DNA"/>
</dbReference>
<dbReference type="Proteomes" id="UP000011668">
    <property type="component" value="Unassembled WGS sequence"/>
</dbReference>
<accession>L8WUA2</accession>
<comment type="caution">
    <text evidence="1">The sequence shown here is derived from an EMBL/GenBank/DDBJ whole genome shotgun (WGS) entry which is preliminary data.</text>
</comment>
<organism evidence="1 2">
    <name type="scientific">Thanatephorus cucumeris (strain AG1-IA)</name>
    <name type="common">Rice sheath blight fungus</name>
    <name type="synonym">Rhizoctonia solani</name>
    <dbReference type="NCBI Taxonomy" id="983506"/>
    <lineage>
        <taxon>Eukaryota</taxon>
        <taxon>Fungi</taxon>
        <taxon>Dikarya</taxon>
        <taxon>Basidiomycota</taxon>
        <taxon>Agaricomycotina</taxon>
        <taxon>Agaricomycetes</taxon>
        <taxon>Cantharellales</taxon>
        <taxon>Ceratobasidiaceae</taxon>
        <taxon>Rhizoctonia</taxon>
        <taxon>Rhizoctonia solani AG-1</taxon>
    </lineage>
</organism>
<reference evidence="1 2" key="1">
    <citation type="journal article" date="2013" name="Nat. Commun.">
        <title>The evolution and pathogenic mechanisms of the rice sheath blight pathogen.</title>
        <authorList>
            <person name="Zheng A."/>
            <person name="Lin R."/>
            <person name="Xu L."/>
            <person name="Qin P."/>
            <person name="Tang C."/>
            <person name="Ai P."/>
            <person name="Zhang D."/>
            <person name="Liu Y."/>
            <person name="Sun Z."/>
            <person name="Feng H."/>
            <person name="Wang Y."/>
            <person name="Chen Y."/>
            <person name="Liang X."/>
            <person name="Fu R."/>
            <person name="Li Q."/>
            <person name="Zhang J."/>
            <person name="Yu X."/>
            <person name="Xie Z."/>
            <person name="Ding L."/>
            <person name="Guan P."/>
            <person name="Tang J."/>
            <person name="Liang Y."/>
            <person name="Wang S."/>
            <person name="Deng Q."/>
            <person name="Li S."/>
            <person name="Zhu J."/>
            <person name="Wang L."/>
            <person name="Liu H."/>
            <person name="Li P."/>
        </authorList>
    </citation>
    <scope>NUCLEOTIDE SEQUENCE [LARGE SCALE GENOMIC DNA]</scope>
    <source>
        <strain evidence="2">AG-1 IA</strain>
    </source>
</reference>
<gene>
    <name evidence="1" type="ORF">AG1IA_05651</name>
</gene>
<sequence length="136" mass="15231">MYPGSDCHILTHSIPRDILDNDHDAPNLALLRNVSPSSFIGVDARPIISKELTVRVVQAKYSTNRQHKQASRYYSRLQKVVGNAIWKPNPGWLITTLESTRHVCEHKIKEGTGMMEVGWGGVGGKAKTKNKNKNKK</sequence>
<protein>
    <submittedName>
        <fullName evidence="1">Uncharacterized protein</fullName>
    </submittedName>
</protein>
<dbReference type="HOGENOM" id="CLU_1876839_0_0_1"/>
<evidence type="ECO:0000313" key="1">
    <source>
        <dbReference type="EMBL" id="ELU40323.1"/>
    </source>
</evidence>
<keyword evidence="2" id="KW-1185">Reference proteome</keyword>
<evidence type="ECO:0000313" key="2">
    <source>
        <dbReference type="Proteomes" id="UP000011668"/>
    </source>
</evidence>
<proteinExistence type="predicted"/>
<name>L8WUA2_THACA</name>
<dbReference type="AlphaFoldDB" id="L8WUA2"/>